<organism evidence="2 3">
    <name type="scientific">Microbacterium awajiense</name>
    <dbReference type="NCBI Taxonomy" id="415214"/>
    <lineage>
        <taxon>Bacteria</taxon>
        <taxon>Bacillati</taxon>
        <taxon>Actinomycetota</taxon>
        <taxon>Actinomycetes</taxon>
        <taxon>Micrococcales</taxon>
        <taxon>Microbacteriaceae</taxon>
        <taxon>Microbacterium</taxon>
    </lineage>
</organism>
<accession>A0ABP7A0A7</accession>
<comment type="caution">
    <text evidence="2">The sequence shown here is derived from an EMBL/GenBank/DDBJ whole genome shotgun (WGS) entry which is preliminary data.</text>
</comment>
<evidence type="ECO:0000313" key="3">
    <source>
        <dbReference type="Proteomes" id="UP001501697"/>
    </source>
</evidence>
<keyword evidence="1" id="KW-0472">Membrane</keyword>
<dbReference type="InterPro" id="IPR045584">
    <property type="entry name" value="Pilin-like"/>
</dbReference>
<keyword evidence="1" id="KW-0812">Transmembrane</keyword>
<dbReference type="Pfam" id="PF07963">
    <property type="entry name" value="N_methyl"/>
    <property type="match status" value="1"/>
</dbReference>
<feature type="transmembrane region" description="Helical" evidence="1">
    <location>
        <begin position="25"/>
        <end position="49"/>
    </location>
</feature>
<dbReference type="Gene3D" id="3.30.700.10">
    <property type="entry name" value="Glycoprotein, Type 4 Pilin"/>
    <property type="match status" value="1"/>
</dbReference>
<name>A0ABP7A0A7_9MICO</name>
<reference evidence="3" key="1">
    <citation type="journal article" date="2019" name="Int. J. Syst. Evol. Microbiol.">
        <title>The Global Catalogue of Microorganisms (GCM) 10K type strain sequencing project: providing services to taxonomists for standard genome sequencing and annotation.</title>
        <authorList>
            <consortium name="The Broad Institute Genomics Platform"/>
            <consortium name="The Broad Institute Genome Sequencing Center for Infectious Disease"/>
            <person name="Wu L."/>
            <person name="Ma J."/>
        </authorList>
    </citation>
    <scope>NUCLEOTIDE SEQUENCE [LARGE SCALE GENOMIC DNA]</scope>
    <source>
        <strain evidence="3">JCM 16544</strain>
    </source>
</reference>
<dbReference type="RefSeq" id="WP_344735939.1">
    <property type="nucleotide sequence ID" value="NZ_BAAAYU010000001.1"/>
</dbReference>
<dbReference type="Proteomes" id="UP001501697">
    <property type="component" value="Unassembled WGS sequence"/>
</dbReference>
<gene>
    <name evidence="2" type="ORF">GCM10022200_01650</name>
</gene>
<keyword evidence="1" id="KW-1133">Transmembrane helix</keyword>
<evidence type="ECO:0008006" key="4">
    <source>
        <dbReference type="Google" id="ProtNLM"/>
    </source>
</evidence>
<protein>
    <recommendedName>
        <fullName evidence="4">Prepilin-type N-terminal cleavage/methylation domain-containing protein</fullName>
    </recommendedName>
</protein>
<evidence type="ECO:0000256" key="1">
    <source>
        <dbReference type="SAM" id="Phobius"/>
    </source>
</evidence>
<dbReference type="SUPFAM" id="SSF54523">
    <property type="entry name" value="Pili subunits"/>
    <property type="match status" value="1"/>
</dbReference>
<dbReference type="EMBL" id="BAAAYU010000001">
    <property type="protein sequence ID" value="GAA3623102.1"/>
    <property type="molecule type" value="Genomic_DNA"/>
</dbReference>
<dbReference type="NCBIfam" id="TIGR02532">
    <property type="entry name" value="IV_pilin_GFxxxE"/>
    <property type="match status" value="1"/>
</dbReference>
<dbReference type="InterPro" id="IPR012902">
    <property type="entry name" value="N_methyl_site"/>
</dbReference>
<proteinExistence type="predicted"/>
<keyword evidence="3" id="KW-1185">Reference proteome</keyword>
<dbReference type="PROSITE" id="PS00409">
    <property type="entry name" value="PROKAR_NTER_METHYL"/>
    <property type="match status" value="1"/>
</dbReference>
<evidence type="ECO:0000313" key="2">
    <source>
        <dbReference type="EMBL" id="GAA3623102.1"/>
    </source>
</evidence>
<sequence length="138" mass="13871">MRATIKNYLEALKEQRKERGEDGGFSLIELIIVVVILGILAAIAIPIFLNIQQDARNNAALSVAATGATQAAAQIAQNEPASVANLDTDGAGGMSVGFVGGTPTTIETICVTATVDGVTAHAGTNCASPGIQAAPPAG</sequence>